<sequence>MDDNVKNSQETATATVTTPTTTYTDIPINADAGWTFYDPIDDVTFEVVLLNGKEGSVSFAYTLSEYPLVEGRAYDIVAFDNQPNAEVSGDPYFTYADYVCFATKTPIETPDGFVAAGDLREGDIVITREAGPKPILWVGKQTVLGYGKMAPIRFDTGVLGNNGPIHVSPWHRMLVAGAQSQLLFESHEVFVHAKHLTHLSGVMREGCITVTYVHLLLDEHHALNANGAYAESLHPAKQVDVILSDADKQEIKHKLNAVGRSVETYGPTAYRTLRRFEAGLLTEIYPAKKRYPVMGA</sequence>
<dbReference type="RefSeq" id="WP_165793315.1">
    <property type="nucleotide sequence ID" value="NZ_PVTP01000002.1"/>
</dbReference>
<dbReference type="EMBL" id="PVTP01000002">
    <property type="protein sequence ID" value="PRY79619.1"/>
    <property type="molecule type" value="Genomic_DNA"/>
</dbReference>
<keyword evidence="3" id="KW-1185">Reference proteome</keyword>
<dbReference type="AlphaFoldDB" id="A0A2T0W338"/>
<name>A0A2T0W338_9RHOB</name>
<gene>
    <name evidence="2" type="ORF">CLV80_102264</name>
</gene>
<accession>A0A2T0W338</accession>
<proteinExistence type="predicted"/>
<dbReference type="Gene3D" id="2.170.16.10">
    <property type="entry name" value="Hedgehog/Intein (Hint) domain"/>
    <property type="match status" value="1"/>
</dbReference>
<organism evidence="2 3">
    <name type="scientific">Yoonia maritima</name>
    <dbReference type="NCBI Taxonomy" id="1435347"/>
    <lineage>
        <taxon>Bacteria</taxon>
        <taxon>Pseudomonadati</taxon>
        <taxon>Pseudomonadota</taxon>
        <taxon>Alphaproteobacteria</taxon>
        <taxon>Rhodobacterales</taxon>
        <taxon>Paracoccaceae</taxon>
        <taxon>Yoonia</taxon>
    </lineage>
</organism>
<dbReference type="Pfam" id="PF13403">
    <property type="entry name" value="Hint_2"/>
    <property type="match status" value="1"/>
</dbReference>
<protein>
    <submittedName>
        <fullName evidence="2">Hint domain-containing protein</fullName>
    </submittedName>
</protein>
<feature type="domain" description="Hedgehog/Intein (Hint)" evidence="1">
    <location>
        <begin position="99"/>
        <end position="236"/>
    </location>
</feature>
<evidence type="ECO:0000313" key="3">
    <source>
        <dbReference type="Proteomes" id="UP000238007"/>
    </source>
</evidence>
<dbReference type="SUPFAM" id="SSF51294">
    <property type="entry name" value="Hedgehog/intein (Hint) domain"/>
    <property type="match status" value="1"/>
</dbReference>
<evidence type="ECO:0000313" key="2">
    <source>
        <dbReference type="EMBL" id="PRY79619.1"/>
    </source>
</evidence>
<dbReference type="InterPro" id="IPR028992">
    <property type="entry name" value="Hedgehog/Intein_dom"/>
</dbReference>
<evidence type="ECO:0000259" key="1">
    <source>
        <dbReference type="Pfam" id="PF13403"/>
    </source>
</evidence>
<dbReference type="InterPro" id="IPR036844">
    <property type="entry name" value="Hint_dom_sf"/>
</dbReference>
<reference evidence="2 3" key="1">
    <citation type="submission" date="2018-03" db="EMBL/GenBank/DDBJ databases">
        <title>Genomic Encyclopedia of Archaeal and Bacterial Type Strains, Phase II (KMG-II): from individual species to whole genera.</title>
        <authorList>
            <person name="Goeker M."/>
        </authorList>
    </citation>
    <scope>NUCLEOTIDE SEQUENCE [LARGE SCALE GENOMIC DNA]</scope>
    <source>
        <strain evidence="2 3">DSM 101533</strain>
    </source>
</reference>
<dbReference type="Proteomes" id="UP000238007">
    <property type="component" value="Unassembled WGS sequence"/>
</dbReference>
<comment type="caution">
    <text evidence="2">The sequence shown here is derived from an EMBL/GenBank/DDBJ whole genome shotgun (WGS) entry which is preliminary data.</text>
</comment>